<protein>
    <submittedName>
        <fullName evidence="1">Uncharacterized protein</fullName>
    </submittedName>
</protein>
<gene>
    <name evidence="1" type="ORF">TNIN_436851</name>
</gene>
<evidence type="ECO:0000313" key="2">
    <source>
        <dbReference type="Proteomes" id="UP000886998"/>
    </source>
</evidence>
<dbReference type="Proteomes" id="UP000886998">
    <property type="component" value="Unassembled WGS sequence"/>
</dbReference>
<sequence length="99" mass="11315">MREQMKYLVSERRNLGSKCKVKMSREHAKCLPDGVADSHSCYPWGEPGQPHAGGRASSSSFSFNASHWWDLHWIKGHEPMLPCYFESLSSVKYTILERG</sequence>
<accession>A0A8X6YTE4</accession>
<comment type="caution">
    <text evidence="1">The sequence shown here is derived from an EMBL/GenBank/DDBJ whole genome shotgun (WGS) entry which is preliminary data.</text>
</comment>
<name>A0A8X6YTE4_9ARAC</name>
<dbReference type="EMBL" id="BMAV01023276">
    <property type="protein sequence ID" value="GFY78910.1"/>
    <property type="molecule type" value="Genomic_DNA"/>
</dbReference>
<dbReference type="AlphaFoldDB" id="A0A8X6YTE4"/>
<evidence type="ECO:0000313" key="1">
    <source>
        <dbReference type="EMBL" id="GFY78910.1"/>
    </source>
</evidence>
<reference evidence="1" key="1">
    <citation type="submission" date="2020-08" db="EMBL/GenBank/DDBJ databases">
        <title>Multicomponent nature underlies the extraordinary mechanical properties of spider dragline silk.</title>
        <authorList>
            <person name="Kono N."/>
            <person name="Nakamura H."/>
            <person name="Mori M."/>
            <person name="Yoshida Y."/>
            <person name="Ohtoshi R."/>
            <person name="Malay A.D."/>
            <person name="Moran D.A.P."/>
            <person name="Tomita M."/>
            <person name="Numata K."/>
            <person name="Arakawa K."/>
        </authorList>
    </citation>
    <scope>NUCLEOTIDE SEQUENCE</scope>
</reference>
<organism evidence="1 2">
    <name type="scientific">Trichonephila inaurata madagascariensis</name>
    <dbReference type="NCBI Taxonomy" id="2747483"/>
    <lineage>
        <taxon>Eukaryota</taxon>
        <taxon>Metazoa</taxon>
        <taxon>Ecdysozoa</taxon>
        <taxon>Arthropoda</taxon>
        <taxon>Chelicerata</taxon>
        <taxon>Arachnida</taxon>
        <taxon>Araneae</taxon>
        <taxon>Araneomorphae</taxon>
        <taxon>Entelegynae</taxon>
        <taxon>Araneoidea</taxon>
        <taxon>Nephilidae</taxon>
        <taxon>Trichonephila</taxon>
        <taxon>Trichonephila inaurata</taxon>
    </lineage>
</organism>
<keyword evidence="2" id="KW-1185">Reference proteome</keyword>
<proteinExistence type="predicted"/>